<dbReference type="EMBL" id="NIRR01000013">
    <property type="protein sequence ID" value="OWP63324.1"/>
    <property type="molecule type" value="Genomic_DNA"/>
</dbReference>
<proteinExistence type="inferred from homology"/>
<dbReference type="AlphaFoldDB" id="A0A2D0AG17"/>
<evidence type="ECO:0000313" key="5">
    <source>
        <dbReference type="EMBL" id="OWP63324.1"/>
    </source>
</evidence>
<dbReference type="Pfam" id="PF00456">
    <property type="entry name" value="Transketolase_N"/>
    <property type="match status" value="1"/>
</dbReference>
<keyword evidence="6" id="KW-1185">Reference proteome</keyword>
<evidence type="ECO:0000259" key="4">
    <source>
        <dbReference type="Pfam" id="PF00456"/>
    </source>
</evidence>
<sequence length="296" mass="32094">MAQPTASETHAPEATKSVAELQQIAAQVRRDIVRMVHAVNSGHPGGSLGCTELLVSLYFKVMKHTPEPFDMDGIGQDLFFLSNGHISPVFYSVLARSGYFPVSELATFRKLNSRLQGHPATHEHLPGIRVASGSLGQGLSVATGAAQAKKLNGDDRTVFVLMGDGELEEGQIWEAALYAPHHKVDNLIAFVDRNGQQIDGPTEKIGGLGDLRAKFEAFGWRVLETDGNQFETLLATIEEAQSLLGQGVPVMVLMDTQMGFGVDFMMGSHKWHGVAPNDEQLATALLQLEVEKASDY</sequence>
<dbReference type="RefSeq" id="WP_088464291.1">
    <property type="nucleotide sequence ID" value="NZ_NIRR01000013.1"/>
</dbReference>
<dbReference type="Proteomes" id="UP000197277">
    <property type="component" value="Unassembled WGS sequence"/>
</dbReference>
<dbReference type="CDD" id="cd02012">
    <property type="entry name" value="TPP_TK"/>
    <property type="match status" value="1"/>
</dbReference>
<dbReference type="InterPro" id="IPR029061">
    <property type="entry name" value="THDP-binding"/>
</dbReference>
<dbReference type="Gene3D" id="3.40.50.970">
    <property type="match status" value="1"/>
</dbReference>
<evidence type="ECO:0000256" key="1">
    <source>
        <dbReference type="ARBA" id="ARBA00001964"/>
    </source>
</evidence>
<evidence type="ECO:0000256" key="3">
    <source>
        <dbReference type="ARBA" id="ARBA00023052"/>
    </source>
</evidence>
<organism evidence="5 6">
    <name type="scientific">Hymenobacter amundsenii</name>
    <dbReference type="NCBI Taxonomy" id="2006685"/>
    <lineage>
        <taxon>Bacteria</taxon>
        <taxon>Pseudomonadati</taxon>
        <taxon>Bacteroidota</taxon>
        <taxon>Cytophagia</taxon>
        <taxon>Cytophagales</taxon>
        <taxon>Hymenobacteraceae</taxon>
        <taxon>Hymenobacter</taxon>
    </lineage>
</organism>
<accession>A0A2D0AG17</accession>
<dbReference type="OrthoDB" id="8732661at2"/>
<gene>
    <name evidence="5" type="ORF">CDA63_09890</name>
</gene>
<dbReference type="InterPro" id="IPR005474">
    <property type="entry name" value="Transketolase_N"/>
</dbReference>
<reference evidence="5 6" key="1">
    <citation type="submission" date="2017-06" db="EMBL/GenBank/DDBJ databases">
        <title>Hymenobacter amundsenii sp. nov. isolated from regoliths in Antarctica.</title>
        <authorList>
            <person name="Sedlacek I."/>
            <person name="Kralova S."/>
            <person name="Pantucek R."/>
            <person name="Svec P."/>
            <person name="Holochova P."/>
            <person name="Stankova E."/>
            <person name="Vrbovska V."/>
            <person name="Busse H.-J."/>
        </authorList>
    </citation>
    <scope>NUCLEOTIDE SEQUENCE [LARGE SCALE GENOMIC DNA]</scope>
    <source>
        <strain evidence="5 6">CCM 8682</strain>
    </source>
</reference>
<evidence type="ECO:0000256" key="2">
    <source>
        <dbReference type="ARBA" id="ARBA00007131"/>
    </source>
</evidence>
<comment type="cofactor">
    <cofactor evidence="1">
        <name>thiamine diphosphate</name>
        <dbReference type="ChEBI" id="CHEBI:58937"/>
    </cofactor>
</comment>
<protein>
    <submittedName>
        <fullName evidence="5">Transketolase</fullName>
    </submittedName>
</protein>
<name>A0A2D0AG17_9BACT</name>
<dbReference type="PANTHER" id="PTHR47514:SF1">
    <property type="entry name" value="TRANSKETOLASE N-TERMINAL SECTION-RELATED"/>
    <property type="match status" value="1"/>
</dbReference>
<dbReference type="SUPFAM" id="SSF52518">
    <property type="entry name" value="Thiamin diphosphate-binding fold (THDP-binding)"/>
    <property type="match status" value="1"/>
</dbReference>
<comment type="similarity">
    <text evidence="2">Belongs to the transketolase family.</text>
</comment>
<keyword evidence="3" id="KW-0786">Thiamine pyrophosphate</keyword>
<evidence type="ECO:0000313" key="6">
    <source>
        <dbReference type="Proteomes" id="UP000197277"/>
    </source>
</evidence>
<feature type="domain" description="Transketolase N-terminal" evidence="4">
    <location>
        <begin position="23"/>
        <end position="284"/>
    </location>
</feature>
<dbReference type="PANTHER" id="PTHR47514">
    <property type="entry name" value="TRANSKETOLASE N-TERMINAL SECTION-RELATED"/>
    <property type="match status" value="1"/>
</dbReference>
<comment type="caution">
    <text evidence="5">The sequence shown here is derived from an EMBL/GenBank/DDBJ whole genome shotgun (WGS) entry which is preliminary data.</text>
</comment>